<sequence>MSDYITLARKAIESQYKGLCTIYEYVEIEEPDTGETIVSPEPVPVHENVPCKLSKKTIAAADGGEVANTIKYEPVLFISPDIEVKSGSKIVVTQHGVTREYVKSGEPFVYETHQEIMLQRADTT</sequence>
<dbReference type="RefSeq" id="WP_093755268.1">
    <property type="nucleotide sequence ID" value="NZ_FNNG01000033.1"/>
</dbReference>
<evidence type="ECO:0000313" key="2">
    <source>
        <dbReference type="Proteomes" id="UP000198828"/>
    </source>
</evidence>
<dbReference type="Proteomes" id="UP000198828">
    <property type="component" value="Unassembled WGS sequence"/>
</dbReference>
<dbReference type="Gene3D" id="2.40.10.370">
    <property type="entry name" value="Protein of unknown function DUF3599"/>
    <property type="match status" value="1"/>
</dbReference>
<accession>A0A1H3FF17</accession>
<proteinExistence type="predicted"/>
<gene>
    <name evidence="1" type="ORF">SAMN05660923_03127</name>
</gene>
<reference evidence="1 2" key="1">
    <citation type="submission" date="2016-10" db="EMBL/GenBank/DDBJ databases">
        <authorList>
            <person name="de Groot N.N."/>
        </authorList>
    </citation>
    <scope>NUCLEOTIDE SEQUENCE [LARGE SCALE GENOMIC DNA]</scope>
    <source>
        <strain evidence="1 2">DSM 23310</strain>
    </source>
</reference>
<evidence type="ECO:0000313" key="1">
    <source>
        <dbReference type="EMBL" id="SDX89703.1"/>
    </source>
</evidence>
<dbReference type="EMBL" id="FNNG01000033">
    <property type="protein sequence ID" value="SDX89703.1"/>
    <property type="molecule type" value="Genomic_DNA"/>
</dbReference>
<dbReference type="OrthoDB" id="2942871at2"/>
<keyword evidence="2" id="KW-1185">Reference proteome</keyword>
<organism evidence="1 2">
    <name type="scientific">Tepidimicrobium xylanilyticum</name>
    <dbReference type="NCBI Taxonomy" id="1123352"/>
    <lineage>
        <taxon>Bacteria</taxon>
        <taxon>Bacillati</taxon>
        <taxon>Bacillota</taxon>
        <taxon>Tissierellia</taxon>
        <taxon>Tissierellales</taxon>
        <taxon>Tepidimicrobiaceae</taxon>
        <taxon>Tepidimicrobium</taxon>
    </lineage>
</organism>
<protein>
    <submittedName>
        <fullName evidence="1">Uncharacterized protein</fullName>
    </submittedName>
</protein>
<dbReference type="AlphaFoldDB" id="A0A1H3FF17"/>
<dbReference type="InterPro" id="IPR038667">
    <property type="entry name" value="XkdH-like_sf"/>
</dbReference>
<name>A0A1H3FF17_9FIRM</name>